<dbReference type="SMART" id="SM00564">
    <property type="entry name" value="PQQ"/>
    <property type="match status" value="3"/>
</dbReference>
<dbReference type="OrthoDB" id="244732at2"/>
<organism evidence="3 4">
    <name type="scientific">Blastopirellula marina</name>
    <dbReference type="NCBI Taxonomy" id="124"/>
    <lineage>
        <taxon>Bacteria</taxon>
        <taxon>Pseudomonadati</taxon>
        <taxon>Planctomycetota</taxon>
        <taxon>Planctomycetia</taxon>
        <taxon>Pirellulales</taxon>
        <taxon>Pirellulaceae</taxon>
        <taxon>Blastopirellula</taxon>
    </lineage>
</organism>
<protein>
    <submittedName>
        <fullName evidence="3">Serine/threonine protein kinase</fullName>
    </submittedName>
</protein>
<keyword evidence="3" id="KW-0418">Kinase</keyword>
<evidence type="ECO:0000313" key="3">
    <source>
        <dbReference type="EMBL" id="PQO38995.1"/>
    </source>
</evidence>
<dbReference type="SUPFAM" id="SSF50998">
    <property type="entry name" value="Quinoprotein alcohol dehydrogenase-like"/>
    <property type="match status" value="1"/>
</dbReference>
<sequence length="424" mass="46568">MPRNFAQLLCLLAVVFLTLPLQAENWPRFRGPSQAGIASDQTVPTQWSDTENIVWKTDLPGPGASSPIVYNNRIYVTCYTGYGLNEEEPGDKANLKRNLVCIDQQSGKIVWNKEIPADAEHTGDFSGFVALHGFASSTPIVDDTGIYVYYGTTGAAAYDLDGTHRWTVSLGDKTHGFGTANSPVLYDDLVILNAGVEGNAIVALDKKTGNQVWKHEGVNRSWNTPILVKANGRDELIYSEQGAVRCLNPATGEELWHSKGIDDYICPSVIPIGDDMIVAMGARKNTTIAIRTGGNGDVTDSHLVWEIDKGSNVSSPTYHDGHLYWASESKGIAYCADAKTGEIVYQERMEPRPKLIYASPVVADGKLYYVTRENGTYVIDAKPEYKLIKINEFEEDKSIANGSPAMVDNKIYLRTNQALYCIGK</sequence>
<feature type="domain" description="Pyrrolo-quinoline quinone repeat" evidence="2">
    <location>
        <begin position="96"/>
        <end position="216"/>
    </location>
</feature>
<dbReference type="Gene3D" id="2.40.10.480">
    <property type="match status" value="1"/>
</dbReference>
<dbReference type="Pfam" id="PF13360">
    <property type="entry name" value="PQQ_2"/>
    <property type="match status" value="2"/>
</dbReference>
<dbReference type="AlphaFoldDB" id="A0A2S8G3H0"/>
<proteinExistence type="predicted"/>
<comment type="caution">
    <text evidence="3">The sequence shown here is derived from an EMBL/GenBank/DDBJ whole genome shotgun (WGS) entry which is preliminary data.</text>
</comment>
<evidence type="ECO:0000256" key="1">
    <source>
        <dbReference type="SAM" id="SignalP"/>
    </source>
</evidence>
<feature type="signal peptide" evidence="1">
    <location>
        <begin position="1"/>
        <end position="23"/>
    </location>
</feature>
<dbReference type="InterPro" id="IPR011047">
    <property type="entry name" value="Quinoprotein_ADH-like_sf"/>
</dbReference>
<dbReference type="InterPro" id="IPR015943">
    <property type="entry name" value="WD40/YVTN_repeat-like_dom_sf"/>
</dbReference>
<dbReference type="GO" id="GO:0004674">
    <property type="term" value="F:protein serine/threonine kinase activity"/>
    <property type="evidence" value="ECO:0007669"/>
    <property type="project" value="UniProtKB-KW"/>
</dbReference>
<accession>A0A2S8G3H0</accession>
<dbReference type="PANTHER" id="PTHR34512:SF30">
    <property type="entry name" value="OUTER MEMBRANE PROTEIN ASSEMBLY FACTOR BAMB"/>
    <property type="match status" value="1"/>
</dbReference>
<dbReference type="RefSeq" id="WP_105350194.1">
    <property type="nucleotide sequence ID" value="NZ_PUIA01000016.1"/>
</dbReference>
<keyword evidence="3" id="KW-0808">Transferase</keyword>
<keyword evidence="3" id="KW-0723">Serine/threonine-protein kinase</keyword>
<evidence type="ECO:0000313" key="4">
    <source>
        <dbReference type="Proteomes" id="UP000240009"/>
    </source>
</evidence>
<name>A0A2S8G3H0_9BACT</name>
<gene>
    <name evidence="3" type="ORF">C5Y96_03755</name>
</gene>
<dbReference type="InterPro" id="IPR018391">
    <property type="entry name" value="PQQ_b-propeller_rpt"/>
</dbReference>
<dbReference type="PANTHER" id="PTHR34512">
    <property type="entry name" value="CELL SURFACE PROTEIN"/>
    <property type="match status" value="1"/>
</dbReference>
<evidence type="ECO:0000259" key="2">
    <source>
        <dbReference type="Pfam" id="PF13360"/>
    </source>
</evidence>
<dbReference type="Gene3D" id="2.130.10.10">
    <property type="entry name" value="YVTN repeat-like/Quinoprotein amine dehydrogenase"/>
    <property type="match status" value="1"/>
</dbReference>
<feature type="domain" description="Pyrrolo-quinoline quinone repeat" evidence="2">
    <location>
        <begin position="241"/>
        <end position="382"/>
    </location>
</feature>
<dbReference type="Proteomes" id="UP000240009">
    <property type="component" value="Unassembled WGS sequence"/>
</dbReference>
<keyword evidence="1" id="KW-0732">Signal</keyword>
<reference evidence="3 4" key="1">
    <citation type="submission" date="2018-02" db="EMBL/GenBank/DDBJ databases">
        <title>Comparative genomes isolates from brazilian mangrove.</title>
        <authorList>
            <person name="Araujo J.E."/>
            <person name="Taketani R.G."/>
            <person name="Silva M.C.P."/>
            <person name="Loureco M.V."/>
            <person name="Andreote F.D."/>
        </authorList>
    </citation>
    <scope>NUCLEOTIDE SEQUENCE [LARGE SCALE GENOMIC DNA]</scope>
    <source>
        <strain evidence="3 4">HEX-2 MGV</strain>
    </source>
</reference>
<dbReference type="EMBL" id="PUIA01000016">
    <property type="protein sequence ID" value="PQO38995.1"/>
    <property type="molecule type" value="Genomic_DNA"/>
</dbReference>
<feature type="chain" id="PRO_5015546959" evidence="1">
    <location>
        <begin position="24"/>
        <end position="424"/>
    </location>
</feature>
<dbReference type="InterPro" id="IPR002372">
    <property type="entry name" value="PQQ_rpt_dom"/>
</dbReference>